<name>A0A162UZR7_9BACL</name>
<dbReference type="InterPro" id="IPR023799">
    <property type="entry name" value="RbfA_dom_sf"/>
</dbReference>
<dbReference type="GO" id="GO:0043024">
    <property type="term" value="F:ribosomal small subunit binding"/>
    <property type="evidence" value="ECO:0007669"/>
    <property type="project" value="TreeGrafter"/>
</dbReference>
<evidence type="ECO:0000313" key="3">
    <source>
        <dbReference type="EMBL" id="OAG94472.1"/>
    </source>
</evidence>
<dbReference type="Proteomes" id="UP000190229">
    <property type="component" value="Unassembled WGS sequence"/>
</dbReference>
<dbReference type="HAMAP" id="MF_00003">
    <property type="entry name" value="RbfA"/>
    <property type="match status" value="1"/>
</dbReference>
<keyword evidence="2" id="KW-0963">Cytoplasm</keyword>
<dbReference type="Pfam" id="PF02033">
    <property type="entry name" value="RBFA"/>
    <property type="match status" value="1"/>
</dbReference>
<evidence type="ECO:0000256" key="1">
    <source>
        <dbReference type="ARBA" id="ARBA00022517"/>
    </source>
</evidence>
<dbReference type="GO" id="GO:0030490">
    <property type="term" value="P:maturation of SSU-rRNA"/>
    <property type="evidence" value="ECO:0007669"/>
    <property type="project" value="UniProtKB-UniRule"/>
</dbReference>
<dbReference type="InterPro" id="IPR020053">
    <property type="entry name" value="Ribosome-bd_factorA_CS"/>
</dbReference>
<dbReference type="SUPFAM" id="SSF89919">
    <property type="entry name" value="Ribosome-binding factor A, RbfA"/>
    <property type="match status" value="1"/>
</dbReference>
<dbReference type="Gene3D" id="3.30.300.20">
    <property type="match status" value="1"/>
</dbReference>
<protein>
    <recommendedName>
        <fullName evidence="2">Ribosome-binding factor A</fullName>
    </recommendedName>
</protein>
<dbReference type="PROSITE" id="PS01319">
    <property type="entry name" value="RBFA"/>
    <property type="match status" value="1"/>
</dbReference>
<dbReference type="EMBL" id="MWPS01000027">
    <property type="protein sequence ID" value="OPG15643.1"/>
    <property type="molecule type" value="Genomic_DNA"/>
</dbReference>
<dbReference type="Proteomes" id="UP000077421">
    <property type="component" value="Unassembled WGS sequence"/>
</dbReference>
<dbReference type="GO" id="GO:0005829">
    <property type="term" value="C:cytosol"/>
    <property type="evidence" value="ECO:0007669"/>
    <property type="project" value="TreeGrafter"/>
</dbReference>
<dbReference type="STRING" id="1765683.B2M26_11340"/>
<dbReference type="PANTHER" id="PTHR33515:SF1">
    <property type="entry name" value="RIBOSOME-BINDING FACTOR A, CHLOROPLASTIC-RELATED"/>
    <property type="match status" value="1"/>
</dbReference>
<evidence type="ECO:0000313" key="5">
    <source>
        <dbReference type="Proteomes" id="UP000077421"/>
    </source>
</evidence>
<evidence type="ECO:0000313" key="4">
    <source>
        <dbReference type="EMBL" id="OPG15643.1"/>
    </source>
</evidence>
<dbReference type="AlphaFoldDB" id="A0A162UZR7"/>
<comment type="subunit">
    <text evidence="2">Monomer. Binds 30S ribosomal subunits, but not 50S ribosomal subunits or 70S ribosomes.</text>
</comment>
<gene>
    <name evidence="2" type="primary">rbfA</name>
    <name evidence="3" type="ORF">AYW79_05515</name>
    <name evidence="4" type="ORF">B2M26_11340</name>
</gene>
<comment type="subcellular location">
    <subcellularLocation>
        <location evidence="2">Cytoplasm</location>
    </subcellularLocation>
</comment>
<comment type="caution">
    <text evidence="3">The sequence shown here is derived from an EMBL/GenBank/DDBJ whole genome shotgun (WGS) entry which is preliminary data.</text>
</comment>
<dbReference type="EMBL" id="LSUQ01000010">
    <property type="protein sequence ID" value="OAG94472.1"/>
    <property type="molecule type" value="Genomic_DNA"/>
</dbReference>
<proteinExistence type="inferred from homology"/>
<reference evidence="4 6" key="2">
    <citation type="submission" date="2017-02" db="EMBL/GenBank/DDBJ databases">
        <title>Draft genome of Acidibacillus ferrooxidans Huett2.</title>
        <authorList>
            <person name="Schopf S."/>
        </authorList>
    </citation>
    <scope>NUCLEOTIDE SEQUENCE [LARGE SCALE GENOMIC DNA]</scope>
    <source>
        <strain evidence="4 6">Huett2</strain>
    </source>
</reference>
<reference evidence="3 5" key="1">
    <citation type="submission" date="2016-02" db="EMBL/GenBank/DDBJ databases">
        <title>Draft genome sequence of Acidibacillus ferrooxidans SLC66.</title>
        <authorList>
            <person name="Oliveira G."/>
            <person name="Nancucheo I."/>
            <person name="Dall'Agnol H."/>
            <person name="Johnson B."/>
            <person name="Oliveira R."/>
            <person name="Nunes G.L."/>
            <person name="Tzotzos G."/>
            <person name="Orellana S.C."/>
            <person name="Salim A.C."/>
            <person name="Araujo F.M."/>
        </authorList>
    </citation>
    <scope>NUCLEOTIDE SEQUENCE [LARGE SCALE GENOMIC DNA]</scope>
    <source>
        <strain evidence="3 5">SLC66</strain>
    </source>
</reference>
<organism evidence="3 5">
    <name type="scientific">Ferroacidibacillus organovorans</name>
    <dbReference type="NCBI Taxonomy" id="1765683"/>
    <lineage>
        <taxon>Bacteria</taxon>
        <taxon>Bacillati</taxon>
        <taxon>Bacillota</taxon>
        <taxon>Bacilli</taxon>
        <taxon>Bacillales</taxon>
        <taxon>Alicyclobacillaceae</taxon>
        <taxon>Ferroacidibacillus</taxon>
    </lineage>
</organism>
<keyword evidence="6" id="KW-1185">Reference proteome</keyword>
<accession>A0A162UZR7</accession>
<evidence type="ECO:0000313" key="6">
    <source>
        <dbReference type="Proteomes" id="UP000190229"/>
    </source>
</evidence>
<dbReference type="InterPro" id="IPR000238">
    <property type="entry name" value="RbfA"/>
</dbReference>
<dbReference type="PANTHER" id="PTHR33515">
    <property type="entry name" value="RIBOSOME-BINDING FACTOR A, CHLOROPLASTIC-RELATED"/>
    <property type="match status" value="1"/>
</dbReference>
<dbReference type="NCBIfam" id="TIGR00082">
    <property type="entry name" value="rbfA"/>
    <property type="match status" value="1"/>
</dbReference>
<evidence type="ECO:0000256" key="2">
    <source>
        <dbReference type="HAMAP-Rule" id="MF_00003"/>
    </source>
</evidence>
<comment type="function">
    <text evidence="2">One of several proteins that assist in the late maturation steps of the functional core of the 30S ribosomal subunit. Associates with free 30S ribosomal subunits (but not with 30S subunits that are part of 70S ribosomes or polysomes). Required for efficient processing of 16S rRNA. May interact with the 5'-terminal helix region of 16S rRNA.</text>
</comment>
<sequence>MFCKVGEFVKIRVERIAIQIQREISEVIRGEIKDPRIGFLTVTGVELSNDMAHAKVYVSVMGTKEERETSLATLARAAGFLRSEVARRIRLRTVPELHFILDESIDYGERIGNVLRSIAKDSPPGSGETGVKSDG</sequence>
<dbReference type="InterPro" id="IPR015946">
    <property type="entry name" value="KH_dom-like_a/b"/>
</dbReference>
<keyword evidence="1 2" id="KW-0690">Ribosome biogenesis</keyword>
<dbReference type="OrthoDB" id="307788at2"/>
<comment type="similarity">
    <text evidence="2">Belongs to the RbfA family.</text>
</comment>